<reference evidence="9 10" key="1">
    <citation type="submission" date="2019-06" db="EMBL/GenBank/DDBJ databases">
        <title>Whole genome shotgun sequence of Glutamicibacter nicotianae NBRC 14234.</title>
        <authorList>
            <person name="Hosoyama A."/>
            <person name="Uohara A."/>
            <person name="Ohji S."/>
            <person name="Ichikawa N."/>
        </authorList>
    </citation>
    <scope>NUCLEOTIDE SEQUENCE [LARGE SCALE GENOMIC DNA]</scope>
    <source>
        <strain evidence="9 10">NBRC 14234</strain>
    </source>
</reference>
<keyword evidence="10" id="KW-1185">Reference proteome</keyword>
<evidence type="ECO:0000256" key="2">
    <source>
        <dbReference type="ARBA" id="ARBA00022692"/>
    </source>
</evidence>
<keyword evidence="5 7" id="KW-0456">Lyase</keyword>
<dbReference type="EC" id="4.2.2.29" evidence="7"/>
<evidence type="ECO:0000313" key="10">
    <source>
        <dbReference type="Proteomes" id="UP000316242"/>
    </source>
</evidence>
<dbReference type="Gene3D" id="3.30.1490.480">
    <property type="entry name" value="Endolytic murein transglycosylase"/>
    <property type="match status" value="1"/>
</dbReference>
<dbReference type="InterPro" id="IPR003770">
    <property type="entry name" value="MLTG-like"/>
</dbReference>
<comment type="subcellular location">
    <subcellularLocation>
        <location evidence="7">Cell membrane</location>
        <topology evidence="7">Single-pass membrane protein</topology>
    </subcellularLocation>
</comment>
<comment type="catalytic activity">
    <reaction evidence="7">
        <text>a peptidoglycan chain = a peptidoglycan chain with N-acetyl-1,6-anhydromuramyl-[peptide] at the reducing end + a peptidoglycan chain with N-acetylglucosamine at the non-reducing end.</text>
        <dbReference type="EC" id="4.2.2.29"/>
    </reaction>
</comment>
<dbReference type="PANTHER" id="PTHR30518">
    <property type="entry name" value="ENDOLYTIC MUREIN TRANSGLYCOSYLASE"/>
    <property type="match status" value="1"/>
</dbReference>
<evidence type="ECO:0000256" key="6">
    <source>
        <dbReference type="ARBA" id="ARBA00023316"/>
    </source>
</evidence>
<evidence type="ECO:0000256" key="3">
    <source>
        <dbReference type="ARBA" id="ARBA00022989"/>
    </source>
</evidence>
<comment type="function">
    <text evidence="7">Functions as a peptidoglycan terminase that cleaves nascent peptidoglycan strands endolytically to terminate their elongation.</text>
</comment>
<keyword evidence="1 7" id="KW-1003">Cell membrane</keyword>
<dbReference type="HAMAP" id="MF_02065">
    <property type="entry name" value="MltG"/>
    <property type="match status" value="1"/>
</dbReference>
<feature type="compositionally biased region" description="Acidic residues" evidence="8">
    <location>
        <begin position="75"/>
        <end position="89"/>
    </location>
</feature>
<dbReference type="Pfam" id="PF02618">
    <property type="entry name" value="YceG"/>
    <property type="match status" value="1"/>
</dbReference>
<dbReference type="RefSeq" id="WP_141355293.1">
    <property type="nucleotide sequence ID" value="NZ_BAAAWM010000001.1"/>
</dbReference>
<feature type="site" description="Important for catalytic activity" evidence="7">
    <location>
        <position position="344"/>
    </location>
</feature>
<dbReference type="NCBIfam" id="TIGR00247">
    <property type="entry name" value="endolytic transglycosylase MltG"/>
    <property type="match status" value="1"/>
</dbReference>
<evidence type="ECO:0000256" key="8">
    <source>
        <dbReference type="SAM" id="MobiDB-lite"/>
    </source>
</evidence>
<feature type="compositionally biased region" description="Basic and acidic residues" evidence="8">
    <location>
        <begin position="1"/>
        <end position="18"/>
    </location>
</feature>
<evidence type="ECO:0000256" key="4">
    <source>
        <dbReference type="ARBA" id="ARBA00023136"/>
    </source>
</evidence>
<accession>A0ABQ0RGJ5</accession>
<keyword evidence="2 7" id="KW-0812">Transmembrane</keyword>
<protein>
    <recommendedName>
        <fullName evidence="7">Endolytic murein transglycosylase</fullName>
        <ecNumber evidence="7">4.2.2.29</ecNumber>
    </recommendedName>
    <alternativeName>
        <fullName evidence="7">Peptidoglycan lytic transglycosylase</fullName>
    </alternativeName>
    <alternativeName>
        <fullName evidence="7">Peptidoglycan polymerization terminase</fullName>
    </alternativeName>
</protein>
<name>A0ABQ0RGJ5_GLUNI</name>
<feature type="region of interest" description="Disordered" evidence="8">
    <location>
        <begin position="1"/>
        <end position="89"/>
    </location>
</feature>
<keyword evidence="3 7" id="KW-1133">Transmembrane helix</keyword>
<organism evidence="9 10">
    <name type="scientific">Glutamicibacter nicotianae</name>
    <name type="common">Arthrobacter nicotianae</name>
    <dbReference type="NCBI Taxonomy" id="37929"/>
    <lineage>
        <taxon>Bacteria</taxon>
        <taxon>Bacillati</taxon>
        <taxon>Actinomycetota</taxon>
        <taxon>Actinomycetes</taxon>
        <taxon>Micrococcales</taxon>
        <taxon>Micrococcaceae</taxon>
        <taxon>Glutamicibacter</taxon>
    </lineage>
</organism>
<evidence type="ECO:0000256" key="7">
    <source>
        <dbReference type="HAMAP-Rule" id="MF_02065"/>
    </source>
</evidence>
<evidence type="ECO:0000313" key="9">
    <source>
        <dbReference type="EMBL" id="GEC10941.1"/>
    </source>
</evidence>
<keyword evidence="4 7" id="KW-0472">Membrane</keyword>
<evidence type="ECO:0000256" key="5">
    <source>
        <dbReference type="ARBA" id="ARBA00023239"/>
    </source>
</evidence>
<proteinExistence type="inferred from homology"/>
<comment type="caution">
    <text evidence="9">The sequence shown here is derived from an EMBL/GenBank/DDBJ whole genome shotgun (WGS) entry which is preliminary data.</text>
</comment>
<comment type="similarity">
    <text evidence="7">Belongs to the transglycosylase MltG family.</text>
</comment>
<evidence type="ECO:0000256" key="1">
    <source>
        <dbReference type="ARBA" id="ARBA00022475"/>
    </source>
</evidence>
<dbReference type="Proteomes" id="UP000316242">
    <property type="component" value="Unassembled WGS sequence"/>
</dbReference>
<dbReference type="PANTHER" id="PTHR30518:SF2">
    <property type="entry name" value="ENDOLYTIC MUREIN TRANSGLYCOSYLASE"/>
    <property type="match status" value="1"/>
</dbReference>
<keyword evidence="6 7" id="KW-0961">Cell wall biogenesis/degradation</keyword>
<sequence>MREEARHERQRETHRALYERFAAGTGVPIAQPSEPELAGAEHYGEPLAATAEPGASGGEDTHTRFLPAQVAADAEMQESDDPADAQDEDYTGETHAVQPAVVFGDEPQDEQAAAHKAQRRKRTKRKRNLVMLATVLIFALVVSGSVFFVKSVLKQFNPDDYPGPGGATVEFTVEDGWGVNIISRKLEELDVVSDDGLFSDAVADSEAQNKLIHPGTYLLKKQMPAADAAELLINQRPDKVFYIALKANMRMDAAIKEIAKGSGLKEKDLQALASKPQEFGLPDSVTNLEGWLHPGEYRFPLETSAKEVLAELVKATKVSLEQAGITDLDEGYRILKIASILQAEARTPDYATVAGAIENRLDPGNRETHGLLQVDSAVIYGLGRYSLQFSAQEKQDASNKYNTYVHKGLTPTPIGSPANPAIEAAANPEDNGYYYWVTVNIETGETKFASTYEEHQRYKAEFDAWCDEHPDVC</sequence>
<gene>
    <name evidence="7" type="primary">mltG</name>
    <name evidence="9" type="ORF">ANI01nite_01440</name>
</gene>
<feature type="transmembrane region" description="Helical" evidence="7">
    <location>
        <begin position="129"/>
        <end position="149"/>
    </location>
</feature>
<dbReference type="EMBL" id="BJNE01000001">
    <property type="protein sequence ID" value="GEC10941.1"/>
    <property type="molecule type" value="Genomic_DNA"/>
</dbReference>